<organism evidence="1 4">
    <name type="scientific">Lactobacillus selangorensis</name>
    <dbReference type="NCBI Taxonomy" id="81857"/>
    <lineage>
        <taxon>Bacteria</taxon>
        <taxon>Bacillati</taxon>
        <taxon>Bacillota</taxon>
        <taxon>Bacilli</taxon>
        <taxon>Lactobacillales</taxon>
        <taxon>Lactobacillaceae</taxon>
        <taxon>Lactobacillus</taxon>
    </lineage>
</organism>
<evidence type="ECO:0000313" key="3">
    <source>
        <dbReference type="Proteomes" id="UP000051645"/>
    </source>
</evidence>
<protein>
    <submittedName>
        <fullName evidence="1">Uncharacterized protein</fullName>
    </submittedName>
</protein>
<sequence>MNKMAEQDTKHYSVRFYFNGGLVAEYVVEGTSLDSVNTEISQMYLAGKEDALQNGIISTSKANGYDVVENASIDPKLDTIVWHMAQ</sequence>
<accession>A0A0R2FJZ4</accession>
<dbReference type="Proteomes" id="UP000051751">
    <property type="component" value="Unassembled WGS sequence"/>
</dbReference>
<dbReference type="AlphaFoldDB" id="A0A0R2FJZ4"/>
<dbReference type="STRING" id="81857.IV38_GL001175"/>
<dbReference type="PATRIC" id="fig|81857.3.peg.1181"/>
<dbReference type="Proteomes" id="UP000051645">
    <property type="component" value="Unassembled WGS sequence"/>
</dbReference>
<proteinExistence type="predicted"/>
<evidence type="ECO:0000313" key="2">
    <source>
        <dbReference type="EMBL" id="KRN32628.1"/>
    </source>
</evidence>
<evidence type="ECO:0000313" key="1">
    <source>
        <dbReference type="EMBL" id="KRN28962.1"/>
    </source>
</evidence>
<keyword evidence="3" id="KW-1185">Reference proteome</keyword>
<evidence type="ECO:0000313" key="4">
    <source>
        <dbReference type="Proteomes" id="UP000051751"/>
    </source>
</evidence>
<comment type="caution">
    <text evidence="1">The sequence shown here is derived from an EMBL/GenBank/DDBJ whole genome shotgun (WGS) entry which is preliminary data.</text>
</comment>
<reference evidence="3 4" key="1">
    <citation type="journal article" date="2015" name="Genome Announc.">
        <title>Expanding the biotechnology potential of lactobacilli through comparative genomics of 213 strains and associated genera.</title>
        <authorList>
            <person name="Sun Z."/>
            <person name="Harris H.M."/>
            <person name="McCann A."/>
            <person name="Guo C."/>
            <person name="Argimon S."/>
            <person name="Zhang W."/>
            <person name="Yang X."/>
            <person name="Jeffery I.B."/>
            <person name="Cooney J.C."/>
            <person name="Kagawa T.F."/>
            <person name="Liu W."/>
            <person name="Song Y."/>
            <person name="Salvetti E."/>
            <person name="Wrobel A."/>
            <person name="Rasinkangas P."/>
            <person name="Parkhill J."/>
            <person name="Rea M.C."/>
            <person name="O'Sullivan O."/>
            <person name="Ritari J."/>
            <person name="Douillard F.P."/>
            <person name="Paul Ross R."/>
            <person name="Yang R."/>
            <person name="Briner A.E."/>
            <person name="Felis G.E."/>
            <person name="de Vos W.M."/>
            <person name="Barrangou R."/>
            <person name="Klaenhammer T.R."/>
            <person name="Caufield P.W."/>
            <person name="Cui Y."/>
            <person name="Zhang H."/>
            <person name="O'Toole P.W."/>
        </authorList>
    </citation>
    <scope>NUCLEOTIDE SEQUENCE [LARGE SCALE GENOMIC DNA]</scope>
    <source>
        <strain evidence="1 4">ATCC BAA-66</strain>
        <strain evidence="2 3">DSM 13344</strain>
    </source>
</reference>
<gene>
    <name evidence="1" type="ORF">IV38_GL001175</name>
    <name evidence="2" type="ORF">IV40_GL000678</name>
</gene>
<dbReference type="EMBL" id="JQAT01000002">
    <property type="protein sequence ID" value="KRN28962.1"/>
    <property type="molecule type" value="Genomic_DNA"/>
</dbReference>
<name>A0A0R2FJZ4_9LACO</name>
<dbReference type="EMBL" id="JQAZ01000002">
    <property type="protein sequence ID" value="KRN32628.1"/>
    <property type="molecule type" value="Genomic_DNA"/>
</dbReference>